<gene>
    <name evidence="2" type="ORF">ACH5RR_037954</name>
</gene>
<organism evidence="2 3">
    <name type="scientific">Cinchona calisaya</name>
    <dbReference type="NCBI Taxonomy" id="153742"/>
    <lineage>
        <taxon>Eukaryota</taxon>
        <taxon>Viridiplantae</taxon>
        <taxon>Streptophyta</taxon>
        <taxon>Embryophyta</taxon>
        <taxon>Tracheophyta</taxon>
        <taxon>Spermatophyta</taxon>
        <taxon>Magnoliopsida</taxon>
        <taxon>eudicotyledons</taxon>
        <taxon>Gunneridae</taxon>
        <taxon>Pentapetalae</taxon>
        <taxon>asterids</taxon>
        <taxon>lamiids</taxon>
        <taxon>Gentianales</taxon>
        <taxon>Rubiaceae</taxon>
        <taxon>Cinchonoideae</taxon>
        <taxon>Cinchoneae</taxon>
        <taxon>Cinchona</taxon>
    </lineage>
</organism>
<proteinExistence type="predicted"/>
<evidence type="ECO:0000313" key="3">
    <source>
        <dbReference type="Proteomes" id="UP001630127"/>
    </source>
</evidence>
<reference evidence="2 3" key="1">
    <citation type="submission" date="2024-11" db="EMBL/GenBank/DDBJ databases">
        <title>A near-complete genome assembly of Cinchona calisaya.</title>
        <authorList>
            <person name="Lian D.C."/>
            <person name="Zhao X.W."/>
            <person name="Wei L."/>
        </authorList>
    </citation>
    <scope>NUCLEOTIDE SEQUENCE [LARGE SCALE GENOMIC DNA]</scope>
    <source>
        <tissue evidence="2">Nenye</tissue>
    </source>
</reference>
<evidence type="ECO:0000256" key="1">
    <source>
        <dbReference type="SAM" id="MobiDB-lite"/>
    </source>
</evidence>
<dbReference type="EMBL" id="JBJUIK010000015">
    <property type="protein sequence ID" value="KAL3503505.1"/>
    <property type="molecule type" value="Genomic_DNA"/>
</dbReference>
<feature type="region of interest" description="Disordered" evidence="1">
    <location>
        <begin position="163"/>
        <end position="211"/>
    </location>
</feature>
<name>A0ABD2YBB7_9GENT</name>
<protein>
    <submittedName>
        <fullName evidence="2">Uncharacterized protein</fullName>
    </submittedName>
</protein>
<feature type="compositionally biased region" description="Low complexity" evidence="1">
    <location>
        <begin position="175"/>
        <end position="188"/>
    </location>
</feature>
<accession>A0ABD2YBB7</accession>
<comment type="caution">
    <text evidence="2">The sequence shown here is derived from an EMBL/GenBank/DDBJ whole genome shotgun (WGS) entry which is preliminary data.</text>
</comment>
<evidence type="ECO:0000313" key="2">
    <source>
        <dbReference type="EMBL" id="KAL3503505.1"/>
    </source>
</evidence>
<sequence length="211" mass="22588">MMIIMMIKDVAVADADSDHPTYHDDNPNVNDQDHQEHHAAAAVPLISNVDQTHGADVADHPTIVDENPIPDEDQKLREGAALIETFAQTAANVLKPKSSFNDPPADDDDVKGMKKMANAEVMSRSVGCPEINAAAGQGIPQGQRTLVTRKPKAYDHQAAANAIQQPNVDAAAASDDNPNINDQDQDQQFGDEVASIEPRTASGRGRRQNGG</sequence>
<dbReference type="Proteomes" id="UP001630127">
    <property type="component" value="Unassembled WGS sequence"/>
</dbReference>
<dbReference type="AlphaFoldDB" id="A0ABD2YBB7"/>
<keyword evidence="3" id="KW-1185">Reference proteome</keyword>